<keyword evidence="4 6" id="KW-0808">Transferase</keyword>
<comment type="subcellular location">
    <subcellularLocation>
        <location evidence="6">Cytoplasm</location>
    </subcellularLocation>
</comment>
<dbReference type="PIRSF" id="PIRSF003078">
    <property type="entry name" value="GidB"/>
    <property type="match status" value="1"/>
</dbReference>
<keyword evidence="8" id="KW-1185">Reference proteome</keyword>
<keyword evidence="1 6" id="KW-0963">Cytoplasm</keyword>
<dbReference type="PANTHER" id="PTHR31760">
    <property type="entry name" value="S-ADENOSYL-L-METHIONINE-DEPENDENT METHYLTRANSFERASES SUPERFAMILY PROTEIN"/>
    <property type="match status" value="1"/>
</dbReference>
<dbReference type="HAMAP" id="MF_00074">
    <property type="entry name" value="16SrRNA_methyltr_G"/>
    <property type="match status" value="1"/>
</dbReference>
<dbReference type="AlphaFoldDB" id="A0A1M7Y827"/>
<dbReference type="STRING" id="1121416.SAMN02745220_02464"/>
<organism evidence="7 8">
    <name type="scientific">Desulfopila aestuarii DSM 18488</name>
    <dbReference type="NCBI Taxonomy" id="1121416"/>
    <lineage>
        <taxon>Bacteria</taxon>
        <taxon>Pseudomonadati</taxon>
        <taxon>Thermodesulfobacteriota</taxon>
        <taxon>Desulfobulbia</taxon>
        <taxon>Desulfobulbales</taxon>
        <taxon>Desulfocapsaceae</taxon>
        <taxon>Desulfopila</taxon>
    </lineage>
</organism>
<keyword evidence="5 6" id="KW-0949">S-adenosyl-L-methionine</keyword>
<evidence type="ECO:0000313" key="8">
    <source>
        <dbReference type="Proteomes" id="UP000184603"/>
    </source>
</evidence>
<accession>A0A1M7Y827</accession>
<feature type="binding site" evidence="6">
    <location>
        <begin position="135"/>
        <end position="136"/>
    </location>
    <ligand>
        <name>S-adenosyl-L-methionine</name>
        <dbReference type="ChEBI" id="CHEBI:59789"/>
    </ligand>
</feature>
<feature type="binding site" evidence="6">
    <location>
        <position position="153"/>
    </location>
    <ligand>
        <name>S-adenosyl-L-methionine</name>
        <dbReference type="ChEBI" id="CHEBI:59789"/>
    </ligand>
</feature>
<protein>
    <recommendedName>
        <fullName evidence="6">Ribosomal RNA small subunit methyltransferase G</fullName>
        <ecNumber evidence="6">2.1.1.-</ecNumber>
    </recommendedName>
    <alternativeName>
        <fullName evidence="6">16S rRNA 7-methylguanosine methyltransferase</fullName>
        <shortName evidence="6">16S rRNA m7G methyltransferase</shortName>
    </alternativeName>
</protein>
<dbReference type="NCBIfam" id="TIGR00138">
    <property type="entry name" value="rsmG_gidB"/>
    <property type="match status" value="1"/>
</dbReference>
<dbReference type="Gene3D" id="3.40.50.150">
    <property type="entry name" value="Vaccinia Virus protein VP39"/>
    <property type="match status" value="1"/>
</dbReference>
<evidence type="ECO:0000256" key="6">
    <source>
        <dbReference type="HAMAP-Rule" id="MF_00074"/>
    </source>
</evidence>
<gene>
    <name evidence="6" type="primary">rsmG</name>
    <name evidence="7" type="ORF">SAMN02745220_02464</name>
</gene>
<evidence type="ECO:0000256" key="5">
    <source>
        <dbReference type="ARBA" id="ARBA00022691"/>
    </source>
</evidence>
<feature type="binding site" evidence="6">
    <location>
        <position position="84"/>
    </location>
    <ligand>
        <name>S-adenosyl-L-methionine</name>
        <dbReference type="ChEBI" id="CHEBI:59789"/>
    </ligand>
</feature>
<evidence type="ECO:0000256" key="4">
    <source>
        <dbReference type="ARBA" id="ARBA00022679"/>
    </source>
</evidence>
<feature type="binding site" evidence="6">
    <location>
        <position position="89"/>
    </location>
    <ligand>
        <name>S-adenosyl-L-methionine</name>
        <dbReference type="ChEBI" id="CHEBI:59789"/>
    </ligand>
</feature>
<dbReference type="SUPFAM" id="SSF53335">
    <property type="entry name" value="S-adenosyl-L-methionine-dependent methyltransferases"/>
    <property type="match status" value="1"/>
</dbReference>
<keyword evidence="2 6" id="KW-0698">rRNA processing</keyword>
<evidence type="ECO:0000256" key="2">
    <source>
        <dbReference type="ARBA" id="ARBA00022552"/>
    </source>
</evidence>
<dbReference type="InterPro" id="IPR003682">
    <property type="entry name" value="rRNA_ssu_MeTfrase_G"/>
</dbReference>
<dbReference type="PANTHER" id="PTHR31760:SF0">
    <property type="entry name" value="S-ADENOSYL-L-METHIONINE-DEPENDENT METHYLTRANSFERASES SUPERFAMILY PROTEIN"/>
    <property type="match status" value="1"/>
</dbReference>
<comment type="function">
    <text evidence="6">Specifically methylates the N7 position of a guanine in 16S rRNA.</text>
</comment>
<proteinExistence type="inferred from homology"/>
<dbReference type="GO" id="GO:0070043">
    <property type="term" value="F:rRNA (guanine-N7-)-methyltransferase activity"/>
    <property type="evidence" value="ECO:0007669"/>
    <property type="project" value="UniProtKB-UniRule"/>
</dbReference>
<name>A0A1M7Y827_9BACT</name>
<dbReference type="EC" id="2.1.1.-" evidence="6"/>
<dbReference type="Proteomes" id="UP000184603">
    <property type="component" value="Unassembled WGS sequence"/>
</dbReference>
<evidence type="ECO:0000256" key="3">
    <source>
        <dbReference type="ARBA" id="ARBA00022603"/>
    </source>
</evidence>
<dbReference type="RefSeq" id="WP_073613759.1">
    <property type="nucleotide sequence ID" value="NZ_FRFE01000011.1"/>
</dbReference>
<sequence>MADKKQDLFIVKLRQGLAALAIDVNDTGIDRLYRYFLELKKWSTRVNLIAKGSTDDQIIENHFLDSLTLLPLLLEKNVHLLDIGTGAGFPGLVLKAAFPKMTITLVEPRLKRVSFLRHVARTLELTNVTVQACRVEDENVLPGDAPYTHITSRAVTDIAGFLDMTARFNNPGLEVICMKGPKWSEELDGARAVLEKLHYVRTATFSHELPVSRAERTLLVFSREKYSEGAG</sequence>
<evidence type="ECO:0000313" key="7">
    <source>
        <dbReference type="EMBL" id="SHO48782.1"/>
    </source>
</evidence>
<evidence type="ECO:0000256" key="1">
    <source>
        <dbReference type="ARBA" id="ARBA00022490"/>
    </source>
</evidence>
<reference evidence="7 8" key="1">
    <citation type="submission" date="2016-12" db="EMBL/GenBank/DDBJ databases">
        <authorList>
            <person name="Song W.-J."/>
            <person name="Kurnit D.M."/>
        </authorList>
    </citation>
    <scope>NUCLEOTIDE SEQUENCE [LARGE SCALE GENOMIC DNA]</scope>
    <source>
        <strain evidence="7 8">DSM 18488</strain>
    </source>
</reference>
<comment type="similarity">
    <text evidence="6">Belongs to the methyltransferase superfamily. RNA methyltransferase RsmG family.</text>
</comment>
<comment type="caution">
    <text evidence="6">Lacks conserved residue(s) required for the propagation of feature annotation.</text>
</comment>
<dbReference type="InterPro" id="IPR029063">
    <property type="entry name" value="SAM-dependent_MTases_sf"/>
</dbReference>
<keyword evidence="3 6" id="KW-0489">Methyltransferase</keyword>
<dbReference type="Pfam" id="PF02527">
    <property type="entry name" value="GidB"/>
    <property type="match status" value="1"/>
</dbReference>
<dbReference type="EMBL" id="FRFE01000011">
    <property type="protein sequence ID" value="SHO48782.1"/>
    <property type="molecule type" value="Genomic_DNA"/>
</dbReference>
<dbReference type="GO" id="GO:0005829">
    <property type="term" value="C:cytosol"/>
    <property type="evidence" value="ECO:0007669"/>
    <property type="project" value="TreeGrafter"/>
</dbReference>